<dbReference type="PROSITE" id="PS50802">
    <property type="entry name" value="OTU"/>
    <property type="match status" value="1"/>
</dbReference>
<evidence type="ECO:0000313" key="4">
    <source>
        <dbReference type="Proteomes" id="UP001190700"/>
    </source>
</evidence>
<comment type="caution">
    <text evidence="3">The sequence shown here is derived from an EMBL/GenBank/DDBJ whole genome shotgun (WGS) entry which is preliminary data.</text>
</comment>
<dbReference type="EMBL" id="LGRX02033186">
    <property type="protein sequence ID" value="KAK3242369.1"/>
    <property type="molecule type" value="Genomic_DNA"/>
</dbReference>
<feature type="compositionally biased region" description="Low complexity" evidence="1">
    <location>
        <begin position="1478"/>
        <end position="1488"/>
    </location>
</feature>
<dbReference type="Proteomes" id="UP001190700">
    <property type="component" value="Unassembled WGS sequence"/>
</dbReference>
<accession>A0AAE0BUN1</accession>
<feature type="region of interest" description="Disordered" evidence="1">
    <location>
        <begin position="1459"/>
        <end position="1506"/>
    </location>
</feature>
<proteinExistence type="predicted"/>
<feature type="domain" description="OTU" evidence="2">
    <location>
        <begin position="1620"/>
        <end position="1800"/>
    </location>
</feature>
<evidence type="ECO:0000313" key="3">
    <source>
        <dbReference type="EMBL" id="KAK3242369.1"/>
    </source>
</evidence>
<evidence type="ECO:0000259" key="2">
    <source>
        <dbReference type="PROSITE" id="PS50802"/>
    </source>
</evidence>
<reference evidence="3 4" key="1">
    <citation type="journal article" date="2015" name="Genome Biol. Evol.">
        <title>Comparative Genomics of a Bacterivorous Green Alga Reveals Evolutionary Causalities and Consequences of Phago-Mixotrophic Mode of Nutrition.</title>
        <authorList>
            <person name="Burns J.A."/>
            <person name="Paasch A."/>
            <person name="Narechania A."/>
            <person name="Kim E."/>
        </authorList>
    </citation>
    <scope>NUCLEOTIDE SEQUENCE [LARGE SCALE GENOMIC DNA]</scope>
    <source>
        <strain evidence="3 4">PLY_AMNH</strain>
    </source>
</reference>
<name>A0AAE0BUN1_9CHLO</name>
<evidence type="ECO:0000256" key="1">
    <source>
        <dbReference type="SAM" id="MobiDB-lite"/>
    </source>
</evidence>
<protein>
    <recommendedName>
        <fullName evidence="2">OTU domain-containing protein</fullName>
    </recommendedName>
</protein>
<organism evidence="3 4">
    <name type="scientific">Cymbomonas tetramitiformis</name>
    <dbReference type="NCBI Taxonomy" id="36881"/>
    <lineage>
        <taxon>Eukaryota</taxon>
        <taxon>Viridiplantae</taxon>
        <taxon>Chlorophyta</taxon>
        <taxon>Pyramimonadophyceae</taxon>
        <taxon>Pyramimonadales</taxon>
        <taxon>Pyramimonadaceae</taxon>
        <taxon>Cymbomonas</taxon>
    </lineage>
</organism>
<feature type="compositionally biased region" description="Gly residues" evidence="1">
    <location>
        <begin position="1466"/>
        <end position="1477"/>
    </location>
</feature>
<dbReference type="InterPro" id="IPR003323">
    <property type="entry name" value="OTU_dom"/>
</dbReference>
<gene>
    <name evidence="3" type="ORF">CYMTET_47941</name>
</gene>
<sequence>MSRSEITDDTLCVKWWICLRTRLYSCWDAVCDEDERVIVDRSRDVLRVFMLDARIKHPYVLEPLSSWCDALTDGVMRGARSRYPEQESQMALDEIDTCADPIMKVCELFRCLRHKHEETCERGQELDAALFYEFAHIGEGRLCREVEVRPRRKGEGRLRREAEGEINDRSIYTTRQSGTDIFDDLRFRFDHTEPPGDGFFEDWPNTAENLGALCREAGNRFENKQEAEDFANWRFCVVDGGYVGLIVSLKTNQRGGEEESWLELDFGFYMEHRKIGHIKHRERIVKPLKVDNDNPLPYNRANSRLLKADFNVLWTQKHPSRGNAFDWVRDTCVGEFSTSSASYYIVRPCARLSAYNALRHLDARNIRNGLRIPQSQDFVVAQRKIVSFLLLHNLLQARRRYNLHDQSKYQPWDANDDPPDLSRLTRTWFHHEPNGVVARTEMSANEVVKRMHLAIVAARESIHPEIRGILTRAQADETLDDLSMLDASAACLPPKLTFGFTRVRVGTQKVNEIRNDMLRSGQFEIFGARLRDDTIAQQSQYAAVGAVVPNENRRIRYNMDIVKITEDPEQNGLTRNLFYTNTLPREVNSPINTDYSNVQRYDYIQRHTVDGIRRGIVGALHTWAGARAHEMTFVRIMCGDGTEVLDNVLEPRYRHSTADVLGFNNVFAQNRVPTGRYVDSLCLPMEADQFGLQLEADRRCRYNFAQNYLQDAFPIPERMPSVQVAPRTRETQDYETRMEDTLETLCHVFAANTHAALKAFMQQRGYLIFSDKVPVASTDAMSQIHGELVWDVIGAEYPIYNPHAMFTKTEAQKPYPLFYETRADAVLHARYPNSTDTVLNTGRVIMVEYKDVMEVNSPARRIMEYRSIYQCLGNAYLFFIDVGVLPTHALMVHSTRRAVYKDREYRPSKHSAYVSLLRVNISSRMQMRLFQRILTNPLNFRTRGQYNRGLNQAFHEGETVYMDDRVFLIDANSVRINPNWYPSIGEPNEDMPAVMAQDDPGSPNFAITRACVALHEKNRLMWHGNGAQVDTDARVRPQQYPAARDNSTMSRFMAYDSVVRHVPPNQTRNLCGPNNNAVYSSGVSMGNIAALSAQIELNPRESLWRKLGDWHNVAHPNPGPPLIKPLEYVLIYRNQTQGYALNYHSMQHPETQIADDRFLSLCDNIQAPPMPTPEMDDHGALLRVQPPANTSRRKLMAPAAIIFDISRQPMMAHYDRGLDEANNAQPPGNLRRLCMMPGRHYRDEPALNANIRGRVNNLIMRRARELHNEFPNGDVAYHFNEILRMRNTADLNRAQFGNAEYELYNNIPVADDEVDEDDPRQNRTPRVVLFYRVIQRLVNVRIFEAAHALVGAPLGFGWFNEDYDLDDPIRRYKRSQVFPHVSDRGSWSTFMLKVLAADVPQVRPADERLGRGAPFSRVLRVRPDQPRVVYPDDRPPRPSPAMQVIDIAYEDIRQHVLGYYQPPQPGGGGDGGDGVTGATGRRGATGATGATGGDRDVEGDNSGDNGGNVAPNVIVLVCKLINAILNRSPNGESANWAELVNNTESILRDVASEDIREFSDVVFKVWLRSLLDSDEALDHLLRLSDNGPRIPQQENFDNFLEVYVHRDTFIDGYLKTHLGRKVFRVIGDGTCLLHAHVYSTLPSQERSNARAGFAGYQAPRETIDDLRTRLMAKMSELNMPLVSREYVRTHAHLDEYAIQALAVLYDRDVYLQAYTDDGRIHESLGLRGFPRQGVVPLDEPDGLVDRAGVWLPPFRGRNLTPIRVAMSQSMDLVGAPIVLVARAILTGGTSSNHFDATTNVPDCMTYQAALRIPFMSLQDIIQKFNRTPLRLLTKEQENGFDCGVYTCIYTNYVTRGQAVVDPKIDLRDVLRQLAMSSIHNSTDELFNSG</sequence>
<keyword evidence="4" id="KW-1185">Reference proteome</keyword>